<reference evidence="3 4" key="1">
    <citation type="submission" date="2016-11" db="EMBL/GenBank/DDBJ databases">
        <authorList>
            <person name="Jaros S."/>
            <person name="Januszkiewicz K."/>
            <person name="Wedrychowicz H."/>
        </authorList>
    </citation>
    <scope>NUCLEOTIDE SEQUENCE [LARGE SCALE GENOMIC DNA]</scope>
    <source>
        <strain evidence="3 4">GAS242</strain>
    </source>
</reference>
<protein>
    <submittedName>
        <fullName evidence="3">Adenylate cyclase</fullName>
    </submittedName>
</protein>
<evidence type="ECO:0000313" key="3">
    <source>
        <dbReference type="EMBL" id="SHG04361.1"/>
    </source>
</evidence>
<keyword evidence="1" id="KW-0812">Transmembrane</keyword>
<dbReference type="PROSITE" id="PS50125">
    <property type="entry name" value="GUANYLATE_CYCLASE_2"/>
    <property type="match status" value="1"/>
</dbReference>
<dbReference type="Pfam" id="PF00211">
    <property type="entry name" value="Guanylate_cyc"/>
    <property type="match status" value="1"/>
</dbReference>
<dbReference type="GO" id="GO:0004016">
    <property type="term" value="F:adenylate cyclase activity"/>
    <property type="evidence" value="ECO:0007669"/>
    <property type="project" value="UniProtKB-ARBA"/>
</dbReference>
<keyword evidence="1" id="KW-0472">Membrane</keyword>
<dbReference type="RefSeq" id="WP_079564121.1">
    <property type="nucleotide sequence ID" value="NZ_LT670818.1"/>
</dbReference>
<feature type="transmembrane region" description="Helical" evidence="1">
    <location>
        <begin position="365"/>
        <end position="388"/>
    </location>
</feature>
<dbReference type="OrthoDB" id="341967at2"/>
<dbReference type="Pfam" id="PF05226">
    <property type="entry name" value="CHASE2"/>
    <property type="match status" value="1"/>
</dbReference>
<dbReference type="AlphaFoldDB" id="A0A1M5GLE3"/>
<name>A0A1M5GLE3_9BRAD</name>
<dbReference type="SMART" id="SM01080">
    <property type="entry name" value="CHASE2"/>
    <property type="match status" value="1"/>
</dbReference>
<keyword evidence="1" id="KW-1133">Transmembrane helix</keyword>
<dbReference type="Proteomes" id="UP000190675">
    <property type="component" value="Chromosome I"/>
</dbReference>
<proteinExistence type="predicted"/>
<gene>
    <name evidence="3" type="ORF">SAMN05444169_0222</name>
</gene>
<dbReference type="CDD" id="cd07302">
    <property type="entry name" value="CHD"/>
    <property type="match status" value="1"/>
</dbReference>
<dbReference type="PANTHER" id="PTHR43081:SF20">
    <property type="entry name" value="TWO-COMPONENT RESPONSE REGULATOR"/>
    <property type="match status" value="1"/>
</dbReference>
<evidence type="ECO:0000259" key="2">
    <source>
        <dbReference type="PROSITE" id="PS50125"/>
    </source>
</evidence>
<evidence type="ECO:0000313" key="4">
    <source>
        <dbReference type="Proteomes" id="UP000190675"/>
    </source>
</evidence>
<organism evidence="3 4">
    <name type="scientific">Bradyrhizobium erythrophlei</name>
    <dbReference type="NCBI Taxonomy" id="1437360"/>
    <lineage>
        <taxon>Bacteria</taxon>
        <taxon>Pseudomonadati</taxon>
        <taxon>Pseudomonadota</taxon>
        <taxon>Alphaproteobacteria</taxon>
        <taxon>Hyphomicrobiales</taxon>
        <taxon>Nitrobacteraceae</taxon>
        <taxon>Bradyrhizobium</taxon>
    </lineage>
</organism>
<feature type="transmembrane region" description="Helical" evidence="1">
    <location>
        <begin position="315"/>
        <end position="334"/>
    </location>
</feature>
<evidence type="ECO:0000256" key="1">
    <source>
        <dbReference type="SAM" id="Phobius"/>
    </source>
</evidence>
<dbReference type="InterPro" id="IPR001054">
    <property type="entry name" value="A/G_cyclase"/>
</dbReference>
<dbReference type="InterPro" id="IPR050697">
    <property type="entry name" value="Adenylyl/Guanylyl_Cyclase_3/4"/>
</dbReference>
<feature type="domain" description="Guanylate cyclase" evidence="2">
    <location>
        <begin position="431"/>
        <end position="563"/>
    </location>
</feature>
<accession>A0A1M5GLE3</accession>
<feature type="transmembrane region" description="Helical" evidence="1">
    <location>
        <begin position="341"/>
        <end position="359"/>
    </location>
</feature>
<dbReference type="SMART" id="SM00044">
    <property type="entry name" value="CYCc"/>
    <property type="match status" value="1"/>
</dbReference>
<dbReference type="SUPFAM" id="SSF55073">
    <property type="entry name" value="Nucleotide cyclase"/>
    <property type="match status" value="1"/>
</dbReference>
<dbReference type="GO" id="GO:0006171">
    <property type="term" value="P:cAMP biosynthetic process"/>
    <property type="evidence" value="ECO:0007669"/>
    <property type="project" value="TreeGrafter"/>
</dbReference>
<dbReference type="InterPro" id="IPR029787">
    <property type="entry name" value="Nucleotide_cyclase"/>
</dbReference>
<sequence>MTGRTFQTLTALVLAALWALALGIGHWRGDTQFLDRAEGALTDLRLLARGERAAPDSVTIVAIDDDTAAKRGGYPLPRADLAAIVEQIARFEPRVIAVDVLLIDRGSDQGDAALARAFDRRPTVIASAAVFPEATQLMEAGENELLARLPLAEKFLLPRQAFADHAAVGVVNLTTDKAGTPRAAPMLFRTAEQVELSFPLRVAALADGAEPTLEADSLTLAGRRIAMDIGHALPLSFYGRRGTVRTISAASVLNGNIDQEAVRDRIVVIGATVTGGGDVFPTPFDPVMPGVEVIATAIAHLTTGDGILRDRSTRAIDAVLAIVLTLLLTGLLAWRRSAVGLLSIGAVLVIWMIANYVAFSHNVWLSAALPVAAAAPPAILFGAIQLWLNRRQAQYFAGKNELLQQFQAPALRKWLTVNPQFLLVPVHQDAAIVFVDLSGFTSLSETHGMDAMLEVLKDFHTLVDREVVAHGGVITNFLGDGAMILFGLPESTEDDARNAALCCVELCKCIERWIETLPPSIASQIGFKVGAHFGPIIASRLGGGSYQHITATGDSVNVASRLMEVAAKHGTELAVSDDLLRKAGPQCALFEFGILTGPRETQIRGRSGALSVWLWRTDSGGTMKAG</sequence>
<dbReference type="Gene3D" id="3.30.70.1230">
    <property type="entry name" value="Nucleotide cyclase"/>
    <property type="match status" value="1"/>
</dbReference>
<dbReference type="EMBL" id="LT670818">
    <property type="protein sequence ID" value="SHG04361.1"/>
    <property type="molecule type" value="Genomic_DNA"/>
</dbReference>
<dbReference type="GO" id="GO:0035556">
    <property type="term" value="P:intracellular signal transduction"/>
    <property type="evidence" value="ECO:0007669"/>
    <property type="project" value="InterPro"/>
</dbReference>
<dbReference type="PANTHER" id="PTHR43081">
    <property type="entry name" value="ADENYLATE CYCLASE, TERMINAL-DIFFERENTIATION SPECIFIC-RELATED"/>
    <property type="match status" value="1"/>
</dbReference>
<dbReference type="InterPro" id="IPR007890">
    <property type="entry name" value="CHASE2"/>
</dbReference>